<dbReference type="RefSeq" id="WP_136895143.1">
    <property type="nucleotide sequence ID" value="NZ_SWJE01000006.1"/>
</dbReference>
<dbReference type="SUPFAM" id="SSF52540">
    <property type="entry name" value="P-loop containing nucleoside triphosphate hydrolases"/>
    <property type="match status" value="1"/>
</dbReference>
<reference evidence="5 6" key="1">
    <citation type="submission" date="2019-04" db="EMBL/GenBank/DDBJ databases">
        <title>Trinickia sp. 7GSK02, isolated from subtropical forest soil.</title>
        <authorList>
            <person name="Gao Z.-H."/>
            <person name="Qiu L.-H."/>
        </authorList>
    </citation>
    <scope>NUCLEOTIDE SEQUENCE [LARGE SCALE GENOMIC DNA]</scope>
    <source>
        <strain evidence="5 6">7GSK02</strain>
    </source>
</reference>
<evidence type="ECO:0000256" key="3">
    <source>
        <dbReference type="ARBA" id="ARBA00022840"/>
    </source>
</evidence>
<dbReference type="CDD" id="cd19481">
    <property type="entry name" value="RecA-like_protease"/>
    <property type="match status" value="1"/>
</dbReference>
<sequence length="454" mass="50439">MTSMHAQANALELELEWLDTAVSSAMKLYFGQESDIEHIRQLPPPALPADSPYTRAVADWELSDEERLVLILALAPHVRPQVLDPFLIRNANLEQPFSEFGGHTGAQHRGFWPTAETAAFVLAGDNLQDRVAVHGLFAADARLRRHGILAWDEARPADGAAAIRAQLGLPLQISRECLSLLTTGERFQPSYGGDFPAQRIGTRLNWSDLVLPAHVRDDVEEIRAWIEHRHTLMHDWGLGRQVKPGFRSLFYGPPGTGKTLTATLLGKSTGLDVYRVDLSLVVSKYIGETEKNLSRIFDHAERQDWILFFDEADALFGKRGSGSGANERYANQEVAYLLQRVEDFPGVVILASNLKGNIDEAFARRFQSMIHFPLPDAAERLRLWQGAFAPPCQVGPGCDFAALAGQYELSGGSIVNVLRYAALTAVRRGEPHIDIDDIRQGIRRELRKDGRVGI</sequence>
<dbReference type="EMBL" id="SWJE01000006">
    <property type="protein sequence ID" value="TKC88717.1"/>
    <property type="molecule type" value="Genomic_DNA"/>
</dbReference>
<evidence type="ECO:0000313" key="5">
    <source>
        <dbReference type="EMBL" id="TKC88717.1"/>
    </source>
</evidence>
<proteinExistence type="inferred from homology"/>
<dbReference type="InterPro" id="IPR050221">
    <property type="entry name" value="26S_Proteasome_ATPase"/>
</dbReference>
<dbReference type="Proteomes" id="UP000305539">
    <property type="component" value="Unassembled WGS sequence"/>
</dbReference>
<feature type="domain" description="AAA+ ATPase" evidence="4">
    <location>
        <begin position="244"/>
        <end position="376"/>
    </location>
</feature>
<evidence type="ECO:0000256" key="1">
    <source>
        <dbReference type="ARBA" id="ARBA00006914"/>
    </source>
</evidence>
<keyword evidence="3 5" id="KW-0067">ATP-binding</keyword>
<dbReference type="Gene3D" id="3.40.50.300">
    <property type="entry name" value="P-loop containing nucleotide triphosphate hydrolases"/>
    <property type="match status" value="1"/>
</dbReference>
<dbReference type="Pfam" id="PF00004">
    <property type="entry name" value="AAA"/>
    <property type="match status" value="1"/>
</dbReference>
<protein>
    <submittedName>
        <fullName evidence="5">ATP-binding protein</fullName>
    </submittedName>
</protein>
<evidence type="ECO:0000256" key="2">
    <source>
        <dbReference type="ARBA" id="ARBA00022741"/>
    </source>
</evidence>
<keyword evidence="2" id="KW-0547">Nucleotide-binding</keyword>
<dbReference type="InterPro" id="IPR003959">
    <property type="entry name" value="ATPase_AAA_core"/>
</dbReference>
<name>A0A4U1I638_9BURK</name>
<evidence type="ECO:0000313" key="6">
    <source>
        <dbReference type="Proteomes" id="UP000305539"/>
    </source>
</evidence>
<accession>A0A4U1I638</accession>
<dbReference type="OrthoDB" id="9802352at2"/>
<dbReference type="GO" id="GO:0016887">
    <property type="term" value="F:ATP hydrolysis activity"/>
    <property type="evidence" value="ECO:0007669"/>
    <property type="project" value="InterPro"/>
</dbReference>
<comment type="similarity">
    <text evidence="1">Belongs to the AAA ATPase family.</text>
</comment>
<dbReference type="GO" id="GO:0005524">
    <property type="term" value="F:ATP binding"/>
    <property type="evidence" value="ECO:0007669"/>
    <property type="project" value="UniProtKB-KW"/>
</dbReference>
<gene>
    <name evidence="5" type="ORF">FAZ69_13270</name>
</gene>
<dbReference type="InterPro" id="IPR003593">
    <property type="entry name" value="AAA+_ATPase"/>
</dbReference>
<dbReference type="SMART" id="SM00382">
    <property type="entry name" value="AAA"/>
    <property type="match status" value="1"/>
</dbReference>
<keyword evidence="6" id="KW-1185">Reference proteome</keyword>
<evidence type="ECO:0000259" key="4">
    <source>
        <dbReference type="SMART" id="SM00382"/>
    </source>
</evidence>
<dbReference type="PANTHER" id="PTHR23073">
    <property type="entry name" value="26S PROTEASOME REGULATORY SUBUNIT"/>
    <property type="match status" value="1"/>
</dbReference>
<comment type="caution">
    <text evidence="5">The sequence shown here is derived from an EMBL/GenBank/DDBJ whole genome shotgun (WGS) entry which is preliminary data.</text>
</comment>
<dbReference type="AlphaFoldDB" id="A0A4U1I638"/>
<organism evidence="5 6">
    <name type="scientific">Trinickia terrae</name>
    <dbReference type="NCBI Taxonomy" id="2571161"/>
    <lineage>
        <taxon>Bacteria</taxon>
        <taxon>Pseudomonadati</taxon>
        <taxon>Pseudomonadota</taxon>
        <taxon>Betaproteobacteria</taxon>
        <taxon>Burkholderiales</taxon>
        <taxon>Burkholderiaceae</taxon>
        <taxon>Trinickia</taxon>
    </lineage>
</organism>
<dbReference type="InterPro" id="IPR027417">
    <property type="entry name" value="P-loop_NTPase"/>
</dbReference>